<proteinExistence type="predicted"/>
<gene>
    <name evidence="1" type="ORF">Kalk_04150</name>
</gene>
<dbReference type="AlphaFoldDB" id="A0A2K9LHM3"/>
<keyword evidence="2" id="KW-1185">Reference proteome</keyword>
<evidence type="ECO:0000313" key="1">
    <source>
        <dbReference type="EMBL" id="AUM11661.1"/>
    </source>
</evidence>
<dbReference type="InterPro" id="IPR029044">
    <property type="entry name" value="Nucleotide-diphossugar_trans"/>
</dbReference>
<reference evidence="2" key="1">
    <citation type="submission" date="2017-08" db="EMBL/GenBank/DDBJ databases">
        <title>Direct submision.</title>
        <authorList>
            <person name="Kim S.-J."/>
            <person name="Rhee S.-K."/>
        </authorList>
    </citation>
    <scope>NUCLEOTIDE SEQUENCE [LARGE SCALE GENOMIC DNA]</scope>
    <source>
        <strain evidence="2">GI5</strain>
    </source>
</reference>
<evidence type="ECO:0000313" key="2">
    <source>
        <dbReference type="Proteomes" id="UP000235116"/>
    </source>
</evidence>
<protein>
    <recommendedName>
        <fullName evidence="3">Flagellar biosynthesis protein FlgB</fullName>
    </recommendedName>
</protein>
<sequence length="208" mass="22860">MVLRFKQMTKLIQVFAKAPVKGQVKTRIAKAAGGDFALHIHHKLCAAVIGTALASDADEVEVWTTNVAAQQYFEEFGTRCLQQQGTHLGTRMDFALRHGLARYDQVIIVGADALSITPDYLAEAFRALDQSSVVVGPALDGGYIMIGATEPVSFVFGNMPWGTADVMGLTLERLLTNGVNFHVMGDRWDIDTLQDIEQHVPQWLKTES</sequence>
<dbReference type="KEGG" id="kak:Kalk_04150"/>
<dbReference type="EMBL" id="CP022684">
    <property type="protein sequence ID" value="AUM11661.1"/>
    <property type="molecule type" value="Genomic_DNA"/>
</dbReference>
<organism evidence="1 2">
    <name type="scientific">Ketobacter alkanivorans</name>
    <dbReference type="NCBI Taxonomy" id="1917421"/>
    <lineage>
        <taxon>Bacteria</taxon>
        <taxon>Pseudomonadati</taxon>
        <taxon>Pseudomonadota</taxon>
        <taxon>Gammaproteobacteria</taxon>
        <taxon>Pseudomonadales</taxon>
        <taxon>Ketobacteraceae</taxon>
        <taxon>Ketobacter</taxon>
    </lineage>
</organism>
<dbReference type="Gene3D" id="3.90.550.10">
    <property type="entry name" value="Spore Coat Polysaccharide Biosynthesis Protein SpsA, Chain A"/>
    <property type="match status" value="1"/>
</dbReference>
<dbReference type="PANTHER" id="PTHR36529">
    <property type="entry name" value="SLL1095 PROTEIN"/>
    <property type="match status" value="1"/>
</dbReference>
<evidence type="ECO:0008006" key="3">
    <source>
        <dbReference type="Google" id="ProtNLM"/>
    </source>
</evidence>
<dbReference type="NCBIfam" id="TIGR04282">
    <property type="entry name" value="glyco_like_cofC"/>
    <property type="match status" value="1"/>
</dbReference>
<dbReference type="PANTHER" id="PTHR36529:SF1">
    <property type="entry name" value="GLYCOSYLTRANSFERASE"/>
    <property type="match status" value="1"/>
</dbReference>
<dbReference type="Pfam" id="PF09837">
    <property type="entry name" value="DUF2064"/>
    <property type="match status" value="1"/>
</dbReference>
<dbReference type="Proteomes" id="UP000235116">
    <property type="component" value="Chromosome"/>
</dbReference>
<name>A0A2K9LHM3_9GAMM</name>
<accession>A0A2K9LHM3</accession>
<dbReference type="InterPro" id="IPR018641">
    <property type="entry name" value="Trfase_1_rSAM/seldom-assoc"/>
</dbReference>
<dbReference type="SUPFAM" id="SSF53448">
    <property type="entry name" value="Nucleotide-diphospho-sugar transferases"/>
    <property type="match status" value="1"/>
</dbReference>